<organism evidence="1 2">
    <name type="scientific">Diplocloster agilis</name>
    <dbReference type="NCBI Taxonomy" id="2850323"/>
    <lineage>
        <taxon>Bacteria</taxon>
        <taxon>Bacillati</taxon>
        <taxon>Bacillota</taxon>
        <taxon>Clostridia</taxon>
        <taxon>Lachnospirales</taxon>
        <taxon>Lachnospiraceae</taxon>
        <taxon>Diplocloster</taxon>
    </lineage>
</organism>
<accession>A0A949K8B6</accession>
<name>A0A949K8B6_9FIRM</name>
<protein>
    <submittedName>
        <fullName evidence="1">DUF1848 domain-containing protein</fullName>
    </submittedName>
</protein>
<dbReference type="Pfam" id="PF08902">
    <property type="entry name" value="DUF1848"/>
    <property type="match status" value="1"/>
</dbReference>
<evidence type="ECO:0000313" key="1">
    <source>
        <dbReference type="EMBL" id="MBU9738067.1"/>
    </source>
</evidence>
<reference evidence="1" key="1">
    <citation type="submission" date="2021-06" db="EMBL/GenBank/DDBJ databases">
        <title>Description of novel taxa of the family Lachnospiraceae.</title>
        <authorList>
            <person name="Chaplin A.V."/>
            <person name="Sokolova S.R."/>
            <person name="Pikina A.P."/>
            <person name="Korzhanova M."/>
            <person name="Belova V."/>
            <person name="Korostin D."/>
            <person name="Efimov B.A."/>
        </authorList>
    </citation>
    <scope>NUCLEOTIDE SEQUENCE</scope>
    <source>
        <strain evidence="1">ASD5720</strain>
    </source>
</reference>
<keyword evidence="2" id="KW-1185">Reference proteome</keyword>
<proteinExistence type="predicted"/>
<comment type="caution">
    <text evidence="1">The sequence shown here is derived from an EMBL/GenBank/DDBJ whole genome shotgun (WGS) entry which is preliminary data.</text>
</comment>
<dbReference type="Proteomes" id="UP000712157">
    <property type="component" value="Unassembled WGS sequence"/>
</dbReference>
<dbReference type="InterPro" id="IPR014998">
    <property type="entry name" value="DUF1848"/>
</dbReference>
<dbReference type="AlphaFoldDB" id="A0A949K8B6"/>
<dbReference type="EMBL" id="JAHQCW010000028">
    <property type="protein sequence ID" value="MBU9738067.1"/>
    <property type="molecule type" value="Genomic_DNA"/>
</dbReference>
<dbReference type="RefSeq" id="WP_238722373.1">
    <property type="nucleotide sequence ID" value="NZ_JAHQCW010000028.1"/>
</dbReference>
<sequence>MIISASRRTDIPNYYSDWFFERLKERMVCVRNPFRPGDVSRISLSRDVVDGFVFWTKNPSPMLKRLGELEEFPYYFQFTLNGYGTELEPGLPDKETGLVPVFQELSEYAGRERVIWRYDPILVTPEYTVLRHQELFGRLAEKLAAYTRKVVISFLDPYTNIQGRLARSAVQEPEAGQMEQLARQIGKIASEYGLDVETCAEAGDYEAYGIRHGKCIDASLLGRIAGEPLSTGKDTGQRKFCGCDASIDIGAYHTCQNRCVYCYAGHKSREGQTACEDHKSSPLLEDEIRLGDVIRDRRVKSDRETQLSLDQFLKI</sequence>
<gene>
    <name evidence="1" type="ORF">KTH89_16105</name>
</gene>
<evidence type="ECO:0000313" key="2">
    <source>
        <dbReference type="Proteomes" id="UP000712157"/>
    </source>
</evidence>